<evidence type="ECO:0000256" key="10">
    <source>
        <dbReference type="ARBA" id="ARBA00023136"/>
    </source>
</evidence>
<feature type="region of interest" description="Disordered" evidence="12">
    <location>
        <begin position="169"/>
        <end position="208"/>
    </location>
</feature>
<evidence type="ECO:0000256" key="12">
    <source>
        <dbReference type="SAM" id="MobiDB-lite"/>
    </source>
</evidence>
<evidence type="ECO:0000256" key="1">
    <source>
        <dbReference type="ARBA" id="ARBA00004651"/>
    </source>
</evidence>
<dbReference type="AlphaFoldDB" id="A0A7R9YF95"/>
<sequence>MNTKDKKLKGTYMRLHKSWGLVVAGLVVPRILLRVVSKVPAHLPGNALEKLGGTLSHLYLYAMLVFMPASGIAMGYYGGKGLPFFGYKIPGAGPEQKNGSIAKNAYLSHKKLGQVFEYFVPIHVGAVGYHHLIKGHNALRSKFAAVLVEQPGLLIVPSRDQSVRPREVVEGFTKGVQSKPRPKPKPKPKSESEPHRVTASCATPARGLGTRREVMSCGEVAG</sequence>
<keyword evidence="9" id="KW-0408">Iron</keyword>
<keyword evidence="10 13" id="KW-0472">Membrane</keyword>
<dbReference type="GO" id="GO:0020037">
    <property type="term" value="F:heme binding"/>
    <property type="evidence" value="ECO:0007669"/>
    <property type="project" value="TreeGrafter"/>
</dbReference>
<name>A0A7R9YF95_9STRA</name>
<dbReference type="InterPro" id="IPR052168">
    <property type="entry name" value="Cytochrome_b561_oxidase"/>
</dbReference>
<evidence type="ECO:0000313" key="15">
    <source>
        <dbReference type="EMBL" id="CAD8264264.1"/>
    </source>
</evidence>
<protein>
    <recommendedName>
        <fullName evidence="14">Cytochrome b561 bacterial/Ni-hydrogenase domain-containing protein</fullName>
    </recommendedName>
</protein>
<feature type="transmembrane region" description="Helical" evidence="13">
    <location>
        <begin position="58"/>
        <end position="78"/>
    </location>
</feature>
<dbReference type="InterPro" id="IPR016174">
    <property type="entry name" value="Di-haem_cyt_TM"/>
</dbReference>
<dbReference type="PANTHER" id="PTHR30529">
    <property type="entry name" value="CYTOCHROME B561"/>
    <property type="match status" value="1"/>
</dbReference>
<dbReference type="InterPro" id="IPR011577">
    <property type="entry name" value="Cyt_b561_bac/Ni-Hgenase"/>
</dbReference>
<evidence type="ECO:0000256" key="6">
    <source>
        <dbReference type="ARBA" id="ARBA00022723"/>
    </source>
</evidence>
<dbReference type="EMBL" id="HBEA01018119">
    <property type="protein sequence ID" value="CAD8264264.1"/>
    <property type="molecule type" value="Transcribed_RNA"/>
</dbReference>
<organism evidence="15">
    <name type="scientific">Pinguiococcus pyrenoidosus</name>
    <dbReference type="NCBI Taxonomy" id="172671"/>
    <lineage>
        <taxon>Eukaryota</taxon>
        <taxon>Sar</taxon>
        <taxon>Stramenopiles</taxon>
        <taxon>Ochrophyta</taxon>
        <taxon>Pinguiophyceae</taxon>
        <taxon>Pinguiochrysidales</taxon>
        <taxon>Pinguiochrysidaceae</taxon>
        <taxon>Pinguiococcus</taxon>
    </lineage>
</organism>
<keyword evidence="6" id="KW-0479">Metal-binding</keyword>
<evidence type="ECO:0000256" key="9">
    <source>
        <dbReference type="ARBA" id="ARBA00023004"/>
    </source>
</evidence>
<evidence type="ECO:0000256" key="4">
    <source>
        <dbReference type="ARBA" id="ARBA00022617"/>
    </source>
</evidence>
<keyword evidence="3" id="KW-1003">Cell membrane</keyword>
<keyword evidence="5 13" id="KW-0812">Transmembrane</keyword>
<accession>A0A7R9YF95</accession>
<comment type="similarity">
    <text evidence="11">Belongs to the cytochrome b561 family.</text>
</comment>
<evidence type="ECO:0000256" key="11">
    <source>
        <dbReference type="ARBA" id="ARBA00037975"/>
    </source>
</evidence>
<evidence type="ECO:0000256" key="2">
    <source>
        <dbReference type="ARBA" id="ARBA00022448"/>
    </source>
</evidence>
<gene>
    <name evidence="15" type="ORF">PPYR1160_LOCUS13767</name>
</gene>
<keyword evidence="7" id="KW-0249">Electron transport</keyword>
<proteinExistence type="inferred from homology"/>
<comment type="subcellular location">
    <subcellularLocation>
        <location evidence="1">Cell membrane</location>
        <topology evidence="1">Multi-pass membrane protein</topology>
    </subcellularLocation>
</comment>
<dbReference type="PANTHER" id="PTHR30529:SF1">
    <property type="entry name" value="CYTOCHROME B561 HOMOLOG 2"/>
    <property type="match status" value="1"/>
</dbReference>
<evidence type="ECO:0000256" key="3">
    <source>
        <dbReference type="ARBA" id="ARBA00022475"/>
    </source>
</evidence>
<evidence type="ECO:0000256" key="8">
    <source>
        <dbReference type="ARBA" id="ARBA00022989"/>
    </source>
</evidence>
<keyword evidence="4" id="KW-0349">Heme</keyword>
<evidence type="ECO:0000259" key="14">
    <source>
        <dbReference type="Pfam" id="PF01292"/>
    </source>
</evidence>
<evidence type="ECO:0000256" key="7">
    <source>
        <dbReference type="ARBA" id="ARBA00022982"/>
    </source>
</evidence>
<evidence type="ECO:0000256" key="13">
    <source>
        <dbReference type="SAM" id="Phobius"/>
    </source>
</evidence>
<dbReference type="GO" id="GO:0005886">
    <property type="term" value="C:plasma membrane"/>
    <property type="evidence" value="ECO:0007669"/>
    <property type="project" value="UniProtKB-SubCell"/>
</dbReference>
<dbReference type="GO" id="GO:0022904">
    <property type="term" value="P:respiratory electron transport chain"/>
    <property type="evidence" value="ECO:0007669"/>
    <property type="project" value="InterPro"/>
</dbReference>
<dbReference type="GO" id="GO:0009055">
    <property type="term" value="F:electron transfer activity"/>
    <property type="evidence" value="ECO:0007669"/>
    <property type="project" value="InterPro"/>
</dbReference>
<reference evidence="15" key="1">
    <citation type="submission" date="2021-01" db="EMBL/GenBank/DDBJ databases">
        <authorList>
            <person name="Corre E."/>
            <person name="Pelletier E."/>
            <person name="Niang G."/>
            <person name="Scheremetjew M."/>
            <person name="Finn R."/>
            <person name="Kale V."/>
            <person name="Holt S."/>
            <person name="Cochrane G."/>
            <person name="Meng A."/>
            <person name="Brown T."/>
            <person name="Cohen L."/>
        </authorList>
    </citation>
    <scope>NUCLEOTIDE SEQUENCE</scope>
    <source>
        <strain evidence="15">CCMP2078</strain>
    </source>
</reference>
<evidence type="ECO:0000256" key="5">
    <source>
        <dbReference type="ARBA" id="ARBA00022692"/>
    </source>
</evidence>
<dbReference type="GO" id="GO:0046872">
    <property type="term" value="F:metal ion binding"/>
    <property type="evidence" value="ECO:0007669"/>
    <property type="project" value="UniProtKB-KW"/>
</dbReference>
<dbReference type="Pfam" id="PF01292">
    <property type="entry name" value="Ni_hydr_CYTB"/>
    <property type="match status" value="1"/>
</dbReference>
<feature type="domain" description="Cytochrome b561 bacterial/Ni-hydrogenase" evidence="14">
    <location>
        <begin position="12"/>
        <end position="140"/>
    </location>
</feature>
<dbReference type="SUPFAM" id="SSF81342">
    <property type="entry name" value="Transmembrane di-heme cytochromes"/>
    <property type="match status" value="1"/>
</dbReference>
<keyword evidence="8 13" id="KW-1133">Transmembrane helix</keyword>
<keyword evidence="2" id="KW-0813">Transport</keyword>